<name>A0ABW1IBG9_9PSEU</name>
<dbReference type="InterPro" id="IPR000792">
    <property type="entry name" value="Tscrpt_reg_LuxR_C"/>
</dbReference>
<dbReference type="SUPFAM" id="SSF46894">
    <property type="entry name" value="C-terminal effector domain of the bipartite response regulators"/>
    <property type="match status" value="1"/>
</dbReference>
<dbReference type="InterPro" id="IPR039420">
    <property type="entry name" value="WalR-like"/>
</dbReference>
<dbReference type="PANTHER" id="PTHR43214">
    <property type="entry name" value="TWO-COMPONENT RESPONSE REGULATOR"/>
    <property type="match status" value="1"/>
</dbReference>
<dbReference type="InterPro" id="IPR016032">
    <property type="entry name" value="Sig_transdc_resp-reg_C-effctor"/>
</dbReference>
<dbReference type="Proteomes" id="UP001596119">
    <property type="component" value="Unassembled WGS sequence"/>
</dbReference>
<keyword evidence="2" id="KW-0238">DNA-binding</keyword>
<keyword evidence="6" id="KW-1185">Reference proteome</keyword>
<protein>
    <submittedName>
        <fullName evidence="5">LuxR C-terminal-related transcriptional regulator</fullName>
    </submittedName>
</protein>
<evidence type="ECO:0000256" key="1">
    <source>
        <dbReference type="ARBA" id="ARBA00023015"/>
    </source>
</evidence>
<evidence type="ECO:0000256" key="3">
    <source>
        <dbReference type="ARBA" id="ARBA00023163"/>
    </source>
</evidence>
<accession>A0ABW1IBG9</accession>
<evidence type="ECO:0000313" key="5">
    <source>
        <dbReference type="EMBL" id="MFC5950021.1"/>
    </source>
</evidence>
<proteinExistence type="predicted"/>
<dbReference type="Pfam" id="PF00196">
    <property type="entry name" value="GerE"/>
    <property type="match status" value="1"/>
</dbReference>
<keyword evidence="1" id="KW-0805">Transcription regulation</keyword>
<gene>
    <name evidence="5" type="ORF">ACFQH9_17250</name>
</gene>
<dbReference type="InterPro" id="IPR011990">
    <property type="entry name" value="TPR-like_helical_dom_sf"/>
</dbReference>
<feature type="domain" description="HTH luxR-type" evidence="4">
    <location>
        <begin position="790"/>
        <end position="855"/>
    </location>
</feature>
<dbReference type="Gene3D" id="1.25.40.10">
    <property type="entry name" value="Tetratricopeptide repeat domain"/>
    <property type="match status" value="1"/>
</dbReference>
<dbReference type="SMART" id="SM00421">
    <property type="entry name" value="HTH_LUXR"/>
    <property type="match status" value="1"/>
</dbReference>
<dbReference type="InterPro" id="IPR059106">
    <property type="entry name" value="WHD_MalT"/>
</dbReference>
<reference evidence="6" key="1">
    <citation type="journal article" date="2019" name="Int. J. Syst. Evol. Microbiol.">
        <title>The Global Catalogue of Microorganisms (GCM) 10K type strain sequencing project: providing services to taxonomists for standard genome sequencing and annotation.</title>
        <authorList>
            <consortium name="The Broad Institute Genomics Platform"/>
            <consortium name="The Broad Institute Genome Sequencing Center for Infectious Disease"/>
            <person name="Wu L."/>
            <person name="Ma J."/>
        </authorList>
    </citation>
    <scope>NUCLEOTIDE SEQUENCE [LARGE SCALE GENOMIC DNA]</scope>
    <source>
        <strain evidence="6">CGMCC 4.7397</strain>
    </source>
</reference>
<evidence type="ECO:0000256" key="2">
    <source>
        <dbReference type="ARBA" id="ARBA00023125"/>
    </source>
</evidence>
<keyword evidence="3" id="KW-0804">Transcription</keyword>
<dbReference type="InterPro" id="IPR036388">
    <property type="entry name" value="WH-like_DNA-bd_sf"/>
</dbReference>
<dbReference type="CDD" id="cd06170">
    <property type="entry name" value="LuxR_C_like"/>
    <property type="match status" value="1"/>
</dbReference>
<dbReference type="PANTHER" id="PTHR43214:SF24">
    <property type="entry name" value="TRANSCRIPTIONAL REGULATORY PROTEIN NARL-RELATED"/>
    <property type="match status" value="1"/>
</dbReference>
<evidence type="ECO:0000259" key="4">
    <source>
        <dbReference type="PROSITE" id="PS50043"/>
    </source>
</evidence>
<dbReference type="Pfam" id="PF25873">
    <property type="entry name" value="WHD_MalT"/>
    <property type="match status" value="1"/>
</dbReference>
<sequence>MPFLQPVPEAKIRVPARVPQAVRRAAVRAALDRVVDVGLVRAPAGFGKTLAVADWVRTSPGPGTAWVRLDAEDEDPGRLWSAVLAALARCPTVPPSSRLRETHGWPAAGGPEFLAALTAALDALPRPPRLVLDDVGELAGTASLQGLRTFLRDRRPDLAVVLCGRNEPPLGLARLRVARRLREIGPDLLRFTPGEAEELLRGVAPKLGPAEVTVLQARTAGWPVALRLAATACGDPSDPGAVHAFSGEHPLVADYLEGEVLADLDRTELDLLRRVGVVNPVPTGLAAVLSGRADAGGVLDAVGRRTGLVRAQGRDRELHRMEPLLRDHLLGELYRYAAGAPARLEAATARWYAAAGRPDAAAEHAARSGDALVATEILRDAGPSLLLSGRHRPLRRALETAGEVALAREPGLLALAALARTAAGGPPATRAPRWPEDPSVELAALRAAAEELGAIPVTPDRHDPDVLPTEPGVRALGLLARALTAVRVNDPGAARPLLAEALELADRHGFVHLAVQALALRAVAATAGGDAAEARHAGESALARAERSGLRHSAWAAGAAAVLAHAALLRAEPAEALRLAEAGLDHTGRTPVELWFGLAVLRAAADVDGAGGARSDRARGLDRLQHARAELGDEPLDPHVAAVAALLEHRAALDLGHPTAARSVHGWLVQRVGETAESALLRAWTEFAAGRDDRARAAAHRALVECGTPLLDVTEVEVRLIEATLAAEAGERAPAREALERALALAEPLQALRPFARAHPTVRRLLVQLHGGPGAAGSFAGAALAVSATTEAPAAALSERERAVLALLPSLLSLEEIGADLSVSVNTVKTHVRSIYGKLGVSSRRTAVLAGYERGLIAPAPALTPRG</sequence>
<comment type="caution">
    <text evidence="5">The sequence shown here is derived from an EMBL/GenBank/DDBJ whole genome shotgun (WGS) entry which is preliminary data.</text>
</comment>
<dbReference type="EMBL" id="JBHSQK010000043">
    <property type="protein sequence ID" value="MFC5950021.1"/>
    <property type="molecule type" value="Genomic_DNA"/>
</dbReference>
<organism evidence="5 6">
    <name type="scientific">Pseudonocardia lutea</name>
    <dbReference type="NCBI Taxonomy" id="2172015"/>
    <lineage>
        <taxon>Bacteria</taxon>
        <taxon>Bacillati</taxon>
        <taxon>Actinomycetota</taxon>
        <taxon>Actinomycetes</taxon>
        <taxon>Pseudonocardiales</taxon>
        <taxon>Pseudonocardiaceae</taxon>
        <taxon>Pseudonocardia</taxon>
    </lineage>
</organism>
<evidence type="ECO:0000313" key="6">
    <source>
        <dbReference type="Proteomes" id="UP001596119"/>
    </source>
</evidence>
<dbReference type="RefSeq" id="WP_379567160.1">
    <property type="nucleotide sequence ID" value="NZ_JBHSQK010000043.1"/>
</dbReference>
<dbReference type="Gene3D" id="1.10.10.10">
    <property type="entry name" value="Winged helix-like DNA-binding domain superfamily/Winged helix DNA-binding domain"/>
    <property type="match status" value="1"/>
</dbReference>
<dbReference type="PROSITE" id="PS50043">
    <property type="entry name" value="HTH_LUXR_2"/>
    <property type="match status" value="1"/>
</dbReference>